<reference evidence="1 2" key="1">
    <citation type="journal article" date="2019" name="Int. J. Syst. Evol. Microbiol.">
        <title>The Global Catalogue of Microorganisms (GCM) 10K type strain sequencing project: providing services to taxonomists for standard genome sequencing and annotation.</title>
        <authorList>
            <consortium name="The Broad Institute Genomics Platform"/>
            <consortium name="The Broad Institute Genome Sequencing Center for Infectious Disease"/>
            <person name="Wu L."/>
            <person name="Ma J."/>
        </authorList>
    </citation>
    <scope>NUCLEOTIDE SEQUENCE [LARGE SCALE GENOMIC DNA]</scope>
    <source>
        <strain evidence="1 2">JCM 13378</strain>
    </source>
</reference>
<name>A0ABN0X528_9ALTE</name>
<gene>
    <name evidence="1" type="ORF">GCM10009092_19550</name>
</gene>
<dbReference type="Pfam" id="PF19531">
    <property type="entry name" value="DUF6058"/>
    <property type="match status" value="1"/>
</dbReference>
<organism evidence="1 2">
    <name type="scientific">Bowmanella denitrificans</name>
    <dbReference type="NCBI Taxonomy" id="366582"/>
    <lineage>
        <taxon>Bacteria</taxon>
        <taxon>Pseudomonadati</taxon>
        <taxon>Pseudomonadota</taxon>
        <taxon>Gammaproteobacteria</taxon>
        <taxon>Alteromonadales</taxon>
        <taxon>Alteromonadaceae</taxon>
        <taxon>Bowmanella</taxon>
    </lineage>
</organism>
<dbReference type="Proteomes" id="UP001501757">
    <property type="component" value="Unassembled WGS sequence"/>
</dbReference>
<dbReference type="EMBL" id="BAAAEI010000010">
    <property type="protein sequence ID" value="GAA0355369.1"/>
    <property type="molecule type" value="Genomic_DNA"/>
</dbReference>
<keyword evidence="2" id="KW-1185">Reference proteome</keyword>
<sequence length="205" mass="23558">MALLDYLQSRYLSEPQLLARGNCTQEQLRYWQEQSMAPKASYRVKISLTCQSVLAEHQEQHYVLYYARATPVWLRQLDRLSAGHQAFDLFHKQYKKRLNILKKMQLCPSGCAFNAELDKHIKKEWLHFLNGTYGLCTQTGRVAEIVDKEAAIAVIDELSLLQHTDYASTQLLMSAKVLLNKACAPFPAHEYPGSSRARYLSDFAE</sequence>
<protein>
    <submittedName>
        <fullName evidence="1">Uncharacterized protein</fullName>
    </submittedName>
</protein>
<evidence type="ECO:0000313" key="2">
    <source>
        <dbReference type="Proteomes" id="UP001501757"/>
    </source>
</evidence>
<dbReference type="InterPro" id="IPR045694">
    <property type="entry name" value="DUF6058"/>
</dbReference>
<comment type="caution">
    <text evidence="1">The sequence shown here is derived from an EMBL/GenBank/DDBJ whole genome shotgun (WGS) entry which is preliminary data.</text>
</comment>
<accession>A0ABN0X528</accession>
<proteinExistence type="predicted"/>
<evidence type="ECO:0000313" key="1">
    <source>
        <dbReference type="EMBL" id="GAA0355369.1"/>
    </source>
</evidence>